<evidence type="ECO:0000313" key="2">
    <source>
        <dbReference type="Proteomes" id="UP000075635"/>
    </source>
</evidence>
<protein>
    <submittedName>
        <fullName evidence="1">Uncharacterized protein</fullName>
    </submittedName>
</protein>
<accession>A0A150SKP0</accession>
<reference evidence="1 2" key="1">
    <citation type="submission" date="2014-02" db="EMBL/GenBank/DDBJ databases">
        <title>The small core and large imbalanced accessory genome model reveals a collaborative survival strategy of Sorangium cellulosum strains in nature.</title>
        <authorList>
            <person name="Han K."/>
            <person name="Peng R."/>
            <person name="Blom J."/>
            <person name="Li Y.-Z."/>
        </authorList>
    </citation>
    <scope>NUCLEOTIDE SEQUENCE [LARGE SCALE GENOMIC DNA]</scope>
    <source>
        <strain evidence="1 2">So0011-07</strain>
    </source>
</reference>
<dbReference type="AlphaFoldDB" id="A0A150SKP0"/>
<evidence type="ECO:0000313" key="1">
    <source>
        <dbReference type="EMBL" id="KYF92950.1"/>
    </source>
</evidence>
<organism evidence="1 2">
    <name type="scientific">Sorangium cellulosum</name>
    <name type="common">Polyangium cellulosum</name>
    <dbReference type="NCBI Taxonomy" id="56"/>
    <lineage>
        <taxon>Bacteria</taxon>
        <taxon>Pseudomonadati</taxon>
        <taxon>Myxococcota</taxon>
        <taxon>Polyangia</taxon>
        <taxon>Polyangiales</taxon>
        <taxon>Polyangiaceae</taxon>
        <taxon>Sorangium</taxon>
    </lineage>
</organism>
<gene>
    <name evidence="1" type="ORF">BE17_25710</name>
</gene>
<proteinExistence type="predicted"/>
<dbReference type="EMBL" id="JEMB01000860">
    <property type="protein sequence ID" value="KYF92950.1"/>
    <property type="molecule type" value="Genomic_DNA"/>
</dbReference>
<comment type="caution">
    <text evidence="1">The sequence shown here is derived from an EMBL/GenBank/DDBJ whole genome shotgun (WGS) entry which is preliminary data.</text>
</comment>
<dbReference type="Proteomes" id="UP000075635">
    <property type="component" value="Unassembled WGS sequence"/>
</dbReference>
<sequence>MPIQPAHRDVECGRHIGALRTSIEHDSMGAPADVAGAATRKTRMTWNQRVTHGSAGSVTGRR</sequence>
<name>A0A150SKP0_SORCE</name>